<keyword evidence="2" id="KW-1003">Cell membrane</keyword>
<feature type="coiled-coil region" evidence="7">
    <location>
        <begin position="155"/>
        <end position="182"/>
    </location>
</feature>
<evidence type="ECO:0000256" key="5">
    <source>
        <dbReference type="ARBA" id="ARBA00023136"/>
    </source>
</evidence>
<evidence type="ECO:0000256" key="4">
    <source>
        <dbReference type="ARBA" id="ARBA00022989"/>
    </source>
</evidence>
<evidence type="ECO:0000313" key="10">
    <source>
        <dbReference type="EMBL" id="UZE94568.1"/>
    </source>
</evidence>
<dbReference type="Proteomes" id="UP001163739">
    <property type="component" value="Chromosome"/>
</dbReference>
<sequence length="291" mass="31746">MSQPEPAIPQIHTAELSDTEAEALVQGVSSNIPEVLTNELAVDSVDSSYQLLDLNLETNPVSKSAAEFLQVGGPVVWVLMTFSVAAVAIGLVKIWQFYRAKAERVDDIDASLQAWAQGDVKKAESFLVKNRPLSQLVLSAQKACDYIYCSGLVGVSNQNDALKRHKEELTRLANELMQNLRSYLRPLEMIATLSPLLGLLGTVMGMIEAFQQMESAGSQVDPSVLSGGIWQALLTTAVGLSVAIPVVMLHGYLERKCERITYILNDSVTRVFTQMPHYSDNAEQGELAHAA</sequence>
<accession>A0ABY6MXL5</accession>
<feature type="transmembrane region" description="Helical" evidence="8">
    <location>
        <begin position="227"/>
        <end position="249"/>
    </location>
</feature>
<keyword evidence="11" id="KW-1185">Reference proteome</keyword>
<proteinExistence type="inferred from homology"/>
<evidence type="ECO:0000256" key="1">
    <source>
        <dbReference type="ARBA" id="ARBA00004651"/>
    </source>
</evidence>
<dbReference type="InterPro" id="IPR050790">
    <property type="entry name" value="ExbB/TolQ_transport"/>
</dbReference>
<dbReference type="InterPro" id="IPR002898">
    <property type="entry name" value="MotA_ExbB_proton_chnl"/>
</dbReference>
<evidence type="ECO:0000256" key="2">
    <source>
        <dbReference type="ARBA" id="ARBA00022475"/>
    </source>
</evidence>
<evidence type="ECO:0000313" key="11">
    <source>
        <dbReference type="Proteomes" id="UP001163739"/>
    </source>
</evidence>
<evidence type="ECO:0000259" key="9">
    <source>
        <dbReference type="Pfam" id="PF01618"/>
    </source>
</evidence>
<keyword evidence="6" id="KW-0653">Protein transport</keyword>
<dbReference type="EMBL" id="CP100390">
    <property type="protein sequence ID" value="UZE94568.1"/>
    <property type="molecule type" value="Genomic_DNA"/>
</dbReference>
<feature type="domain" description="MotA/TolQ/ExbB proton channel" evidence="9">
    <location>
        <begin position="157"/>
        <end position="262"/>
    </location>
</feature>
<feature type="transmembrane region" description="Helical" evidence="8">
    <location>
        <begin position="75"/>
        <end position="95"/>
    </location>
</feature>
<dbReference type="RefSeq" id="WP_265046060.1">
    <property type="nucleotide sequence ID" value="NZ_CP100390.1"/>
</dbReference>
<protein>
    <submittedName>
        <fullName evidence="10">MotA/TolQ/ExbB proton channel family protein</fullName>
    </submittedName>
</protein>
<keyword evidence="3 8" id="KW-0812">Transmembrane</keyword>
<keyword evidence="7" id="KW-0175">Coiled coil</keyword>
<reference evidence="10" key="1">
    <citation type="submission" date="2022-06" db="EMBL/GenBank/DDBJ databases">
        <title>Alkalimarinus sp. nov., isolated from gut of a Alitta virens.</title>
        <authorList>
            <person name="Yang A.I."/>
            <person name="Shin N.-R."/>
        </authorList>
    </citation>
    <scope>NUCLEOTIDE SEQUENCE</scope>
    <source>
        <strain evidence="10">A2M4</strain>
    </source>
</reference>
<feature type="transmembrane region" description="Helical" evidence="8">
    <location>
        <begin position="187"/>
        <end position="207"/>
    </location>
</feature>
<name>A0ABY6MXL5_9ALTE</name>
<organism evidence="10 11">
    <name type="scientific">Alkalimarinus alittae</name>
    <dbReference type="NCBI Taxonomy" id="2961619"/>
    <lineage>
        <taxon>Bacteria</taxon>
        <taxon>Pseudomonadati</taxon>
        <taxon>Pseudomonadota</taxon>
        <taxon>Gammaproteobacteria</taxon>
        <taxon>Alteromonadales</taxon>
        <taxon>Alteromonadaceae</taxon>
        <taxon>Alkalimarinus</taxon>
    </lineage>
</organism>
<gene>
    <name evidence="10" type="ORF">NKI27_10760</name>
</gene>
<evidence type="ECO:0000256" key="3">
    <source>
        <dbReference type="ARBA" id="ARBA00022692"/>
    </source>
</evidence>
<comment type="similarity">
    <text evidence="6">Belongs to the exbB/tolQ family.</text>
</comment>
<evidence type="ECO:0000256" key="8">
    <source>
        <dbReference type="SAM" id="Phobius"/>
    </source>
</evidence>
<evidence type="ECO:0000256" key="7">
    <source>
        <dbReference type="SAM" id="Coils"/>
    </source>
</evidence>
<comment type="subcellular location">
    <subcellularLocation>
        <location evidence="1">Cell membrane</location>
        <topology evidence="1">Multi-pass membrane protein</topology>
    </subcellularLocation>
    <subcellularLocation>
        <location evidence="6">Membrane</location>
        <topology evidence="6">Multi-pass membrane protein</topology>
    </subcellularLocation>
</comment>
<dbReference type="PANTHER" id="PTHR30625">
    <property type="entry name" value="PROTEIN TOLQ"/>
    <property type="match status" value="1"/>
</dbReference>
<evidence type="ECO:0000256" key="6">
    <source>
        <dbReference type="RuleBase" id="RU004057"/>
    </source>
</evidence>
<dbReference type="PANTHER" id="PTHR30625:SF11">
    <property type="entry name" value="MOTA_TOLQ_EXBB PROTON CHANNEL DOMAIN-CONTAINING PROTEIN"/>
    <property type="match status" value="1"/>
</dbReference>
<dbReference type="Pfam" id="PF01618">
    <property type="entry name" value="MotA_ExbB"/>
    <property type="match status" value="1"/>
</dbReference>
<keyword evidence="4 8" id="KW-1133">Transmembrane helix</keyword>
<keyword evidence="6" id="KW-0813">Transport</keyword>
<keyword evidence="5 8" id="KW-0472">Membrane</keyword>